<evidence type="ECO:0000256" key="1">
    <source>
        <dbReference type="SAM" id="MobiDB-lite"/>
    </source>
</evidence>
<dbReference type="Proteomes" id="UP001497516">
    <property type="component" value="Chromosome 9"/>
</dbReference>
<keyword evidence="3" id="KW-1185">Reference proteome</keyword>
<sequence>MAYVVQNPAKWKGNSEGESELKPICSHTLSVSSSGRSSDWTANCLHHFFFPAGPCRRGNNLTMHYSMSKRAQYGARRRTLSSVEPTRLAS</sequence>
<feature type="region of interest" description="Disordered" evidence="1">
    <location>
        <begin position="1"/>
        <end position="20"/>
    </location>
</feature>
<dbReference type="AlphaFoldDB" id="A0AAV2GY47"/>
<gene>
    <name evidence="2" type="ORF">LTRI10_LOCUS53404</name>
</gene>
<evidence type="ECO:0000313" key="2">
    <source>
        <dbReference type="EMBL" id="CAL1414230.1"/>
    </source>
</evidence>
<protein>
    <submittedName>
        <fullName evidence="2">Uncharacterized protein</fullName>
    </submittedName>
</protein>
<accession>A0AAV2GY47</accession>
<organism evidence="2 3">
    <name type="scientific">Linum trigynum</name>
    <dbReference type="NCBI Taxonomy" id="586398"/>
    <lineage>
        <taxon>Eukaryota</taxon>
        <taxon>Viridiplantae</taxon>
        <taxon>Streptophyta</taxon>
        <taxon>Embryophyta</taxon>
        <taxon>Tracheophyta</taxon>
        <taxon>Spermatophyta</taxon>
        <taxon>Magnoliopsida</taxon>
        <taxon>eudicotyledons</taxon>
        <taxon>Gunneridae</taxon>
        <taxon>Pentapetalae</taxon>
        <taxon>rosids</taxon>
        <taxon>fabids</taxon>
        <taxon>Malpighiales</taxon>
        <taxon>Linaceae</taxon>
        <taxon>Linum</taxon>
    </lineage>
</organism>
<evidence type="ECO:0000313" key="3">
    <source>
        <dbReference type="Proteomes" id="UP001497516"/>
    </source>
</evidence>
<proteinExistence type="predicted"/>
<reference evidence="2 3" key="1">
    <citation type="submission" date="2024-04" db="EMBL/GenBank/DDBJ databases">
        <authorList>
            <person name="Fracassetti M."/>
        </authorList>
    </citation>
    <scope>NUCLEOTIDE SEQUENCE [LARGE SCALE GENOMIC DNA]</scope>
</reference>
<dbReference type="EMBL" id="OZ034822">
    <property type="protein sequence ID" value="CAL1414230.1"/>
    <property type="molecule type" value="Genomic_DNA"/>
</dbReference>
<name>A0AAV2GY47_9ROSI</name>